<comment type="caution">
    <text evidence="15">The sequence shown here is derived from an EMBL/GenBank/DDBJ whole genome shotgun (WGS) entry which is preliminary data.</text>
</comment>
<evidence type="ECO:0000256" key="4">
    <source>
        <dbReference type="ARBA" id="ARBA00017068"/>
    </source>
</evidence>
<dbReference type="CDD" id="cd03313">
    <property type="entry name" value="enolase"/>
    <property type="match status" value="1"/>
</dbReference>
<dbReference type="InterPro" id="IPR020810">
    <property type="entry name" value="Enolase_C"/>
</dbReference>
<dbReference type="SUPFAM" id="SSF51604">
    <property type="entry name" value="Enolase C-terminal domain-like"/>
    <property type="match status" value="1"/>
</dbReference>
<evidence type="ECO:0000256" key="3">
    <source>
        <dbReference type="ARBA" id="ARBA00012058"/>
    </source>
</evidence>
<feature type="binding site" evidence="10">
    <location>
        <position position="163"/>
    </location>
    <ligand>
        <name>(2R)-2-phosphoglycerate</name>
        <dbReference type="ChEBI" id="CHEBI:58289"/>
    </ligand>
</feature>
<dbReference type="PRINTS" id="PR00148">
    <property type="entry name" value="ENOLASE"/>
</dbReference>
<dbReference type="InterPro" id="IPR000941">
    <property type="entry name" value="Enolase"/>
</dbReference>
<comment type="catalytic activity">
    <reaction evidence="10">
        <text>(2R)-2-phosphoglycerate = phosphoenolpyruvate + H2O</text>
        <dbReference type="Rhea" id="RHEA:10164"/>
        <dbReference type="ChEBI" id="CHEBI:15377"/>
        <dbReference type="ChEBI" id="CHEBI:58289"/>
        <dbReference type="ChEBI" id="CHEBI:58702"/>
        <dbReference type="EC" id="4.2.1.11"/>
    </reaction>
</comment>
<feature type="domain" description="Enolase C-terminal TIM barrel" evidence="13">
    <location>
        <begin position="139"/>
        <end position="425"/>
    </location>
</feature>
<keyword evidence="10 12" id="KW-0479">Metal-binding</keyword>
<comment type="pathway">
    <text evidence="1 10">Carbohydrate degradation; glycolysis; pyruvate from D-glyceraldehyde 3-phosphate: step 4/5.</text>
</comment>
<keyword evidence="8 10" id="KW-0456">Lyase</keyword>
<dbReference type="PIRSF" id="PIRSF001400">
    <property type="entry name" value="Enolase"/>
    <property type="match status" value="1"/>
</dbReference>
<evidence type="ECO:0000313" key="16">
    <source>
        <dbReference type="Proteomes" id="UP001149009"/>
    </source>
</evidence>
<sequence>MKTEIRHVRARAVWDSRGRPTVEAEVELADGSVGRAIAPAGASVGSGEALDLRDGGDALGGFGVDRAVGNVKGEIAAALAGHDAADQQAIDKLLTELDGTPQKSRLGGNAMVATSMAVLKAAAASAGLPLYLYLAQGRGMSVPLPQIQIFGGGSHAAGRVDIQDFLVVCANAGSVADAFRKTAEVYRSAGELMAAAGKRHGVADEGGWWPDFDSNEQVLDALMRAIEGAGLMPGDDVFIVLDIAASEFGSKGRYTLGLERRTLDTDGLGELLGRWIERYPIVSIEDPFAEDDEAGFRAFTAAYGHRVQIVGDDLLVTNAERVKAAASKGLATCVLLKPNQAGTVSEAVAALEAAREAGFATIVSARSGESEDTTIAHLATGWNAGQIKVGSMSRGERTAKWNELIRIEEALAGSARFAGWEGLKIERRGALR</sequence>
<dbReference type="InterPro" id="IPR029017">
    <property type="entry name" value="Enolase-like_N"/>
</dbReference>
<evidence type="ECO:0000256" key="5">
    <source>
        <dbReference type="ARBA" id="ARBA00022525"/>
    </source>
</evidence>
<evidence type="ECO:0000313" key="15">
    <source>
        <dbReference type="EMBL" id="MCT8991970.1"/>
    </source>
</evidence>
<dbReference type="NCBIfam" id="TIGR01060">
    <property type="entry name" value="eno"/>
    <property type="match status" value="1"/>
</dbReference>
<dbReference type="SFLD" id="SFLDG00178">
    <property type="entry name" value="enolase"/>
    <property type="match status" value="1"/>
</dbReference>
<evidence type="ECO:0000256" key="10">
    <source>
        <dbReference type="HAMAP-Rule" id="MF_00318"/>
    </source>
</evidence>
<evidence type="ECO:0000256" key="2">
    <source>
        <dbReference type="ARBA" id="ARBA00009604"/>
    </source>
</evidence>
<dbReference type="Proteomes" id="UP001149009">
    <property type="component" value="Unassembled WGS sequence"/>
</dbReference>
<dbReference type="PANTHER" id="PTHR11902">
    <property type="entry name" value="ENOLASE"/>
    <property type="match status" value="1"/>
</dbReference>
<dbReference type="GO" id="GO:0005576">
    <property type="term" value="C:extracellular region"/>
    <property type="evidence" value="ECO:0007669"/>
    <property type="project" value="UniProtKB-SubCell"/>
</dbReference>
<reference evidence="15" key="1">
    <citation type="submission" date="2022-08" db="EMBL/GenBank/DDBJ databases">
        <title>Chelativorans sichuanense sp. nov., a paraffin oil-degrading bacterium isolated from a mixture of oil-based drill cuttings and paddy soil.</title>
        <authorList>
            <person name="Yu J."/>
            <person name="Liu H."/>
            <person name="Chen Q."/>
        </authorList>
    </citation>
    <scope>NUCLEOTIDE SEQUENCE</scope>
    <source>
        <strain evidence="15">SCAU 2101</strain>
    </source>
</reference>
<dbReference type="RefSeq" id="WP_261516924.1">
    <property type="nucleotide sequence ID" value="NZ_JAODNV010000021.1"/>
</dbReference>
<name>A0A9X3B0I5_9HYPH</name>
<comment type="function">
    <text evidence="9 10">Catalyzes the reversible conversion of 2-phosphoglycerate (2-PG) into phosphoenolpyruvate (PEP). It is essential for the degradation of carbohydrates via glycolysis.</text>
</comment>
<dbReference type="SFLD" id="SFLDF00002">
    <property type="entry name" value="enolase"/>
    <property type="match status" value="1"/>
</dbReference>
<dbReference type="Gene3D" id="3.30.390.10">
    <property type="entry name" value="Enolase-like, N-terminal domain"/>
    <property type="match status" value="1"/>
</dbReference>
<protein>
    <recommendedName>
        <fullName evidence="4 10">Enolase</fullName>
        <ecNumber evidence="3 10">4.2.1.11</ecNumber>
    </recommendedName>
    <alternativeName>
        <fullName evidence="10">2-phospho-D-glycerate hydro-lyase</fullName>
    </alternativeName>
    <alternativeName>
        <fullName evidence="10">2-phosphoglycerate dehydratase</fullName>
    </alternativeName>
</protein>
<comment type="subcellular location">
    <subcellularLocation>
        <location evidence="10">Cytoplasm</location>
    </subcellularLocation>
    <subcellularLocation>
        <location evidence="10">Secreted</location>
    </subcellularLocation>
    <subcellularLocation>
        <location evidence="10">Cell surface</location>
    </subcellularLocation>
    <text evidence="10">Fractions of enolase are present in both the cytoplasm and on the cell surface.</text>
</comment>
<dbReference type="GO" id="GO:0006096">
    <property type="term" value="P:glycolytic process"/>
    <property type="evidence" value="ECO:0007669"/>
    <property type="project" value="UniProtKB-UniRule"/>
</dbReference>
<comment type="similarity">
    <text evidence="2 10">Belongs to the enolase family.</text>
</comment>
<dbReference type="AlphaFoldDB" id="A0A9X3B0I5"/>
<evidence type="ECO:0000256" key="12">
    <source>
        <dbReference type="PIRSR" id="PIRSR001400-3"/>
    </source>
</evidence>
<feature type="active site" description="Proton acceptor" evidence="10 11">
    <location>
        <position position="337"/>
    </location>
</feature>
<comment type="cofactor">
    <cofactor evidence="12">
        <name>Mg(2+)</name>
        <dbReference type="ChEBI" id="CHEBI:18420"/>
    </cofactor>
    <text evidence="12">Mg(2+) is required for catalysis and for stabilizing the dimer.</text>
</comment>
<feature type="active site" description="Proton donor" evidence="10 11">
    <location>
        <position position="205"/>
    </location>
</feature>
<dbReference type="EMBL" id="JAODNV010000021">
    <property type="protein sequence ID" value="MCT8991970.1"/>
    <property type="molecule type" value="Genomic_DNA"/>
</dbReference>
<dbReference type="SMART" id="SM01192">
    <property type="entry name" value="Enolase_C"/>
    <property type="match status" value="1"/>
</dbReference>
<dbReference type="HAMAP" id="MF_00318">
    <property type="entry name" value="Enolase"/>
    <property type="match status" value="1"/>
</dbReference>
<evidence type="ECO:0000256" key="1">
    <source>
        <dbReference type="ARBA" id="ARBA00005031"/>
    </source>
</evidence>
<keyword evidence="10" id="KW-0963">Cytoplasm</keyword>
<feature type="binding site" evidence="10">
    <location>
        <position position="366"/>
    </location>
    <ligand>
        <name>(2R)-2-phosphoglycerate</name>
        <dbReference type="ChEBI" id="CHEBI:58289"/>
    </ligand>
</feature>
<feature type="binding site" evidence="10">
    <location>
        <position position="337"/>
    </location>
    <ligand>
        <name>(2R)-2-phosphoglycerate</name>
        <dbReference type="ChEBI" id="CHEBI:58289"/>
    </ligand>
</feature>
<dbReference type="GO" id="GO:0009986">
    <property type="term" value="C:cell surface"/>
    <property type="evidence" value="ECO:0007669"/>
    <property type="project" value="UniProtKB-SubCell"/>
</dbReference>
<dbReference type="EC" id="4.2.1.11" evidence="3 10"/>
<keyword evidence="16" id="KW-1185">Reference proteome</keyword>
<evidence type="ECO:0000256" key="9">
    <source>
        <dbReference type="ARBA" id="ARBA00045763"/>
    </source>
</evidence>
<keyword evidence="7 10" id="KW-0324">Glycolysis</keyword>
<dbReference type="SUPFAM" id="SSF54826">
    <property type="entry name" value="Enolase N-terminal domain-like"/>
    <property type="match status" value="1"/>
</dbReference>
<feature type="binding site" evidence="10 12">
    <location>
        <position position="242"/>
    </location>
    <ligand>
        <name>Mg(2+)</name>
        <dbReference type="ChEBI" id="CHEBI:18420"/>
    </ligand>
</feature>
<feature type="domain" description="Enolase N-terminal" evidence="14">
    <location>
        <begin position="5"/>
        <end position="134"/>
    </location>
</feature>
<evidence type="ECO:0000256" key="6">
    <source>
        <dbReference type="ARBA" id="ARBA00022842"/>
    </source>
</evidence>
<evidence type="ECO:0000256" key="11">
    <source>
        <dbReference type="PIRSR" id="PIRSR001400-1"/>
    </source>
</evidence>
<dbReference type="Gene3D" id="3.20.20.120">
    <property type="entry name" value="Enolase-like C-terminal domain"/>
    <property type="match status" value="1"/>
</dbReference>
<feature type="binding site" evidence="10 12">
    <location>
        <position position="285"/>
    </location>
    <ligand>
        <name>Mg(2+)</name>
        <dbReference type="ChEBI" id="CHEBI:18420"/>
    </ligand>
</feature>
<dbReference type="Pfam" id="PF03952">
    <property type="entry name" value="Enolase_N"/>
    <property type="match status" value="1"/>
</dbReference>
<accession>A0A9X3B0I5</accession>
<evidence type="ECO:0000259" key="13">
    <source>
        <dbReference type="SMART" id="SM01192"/>
    </source>
</evidence>
<dbReference type="GO" id="GO:0000015">
    <property type="term" value="C:phosphopyruvate hydratase complex"/>
    <property type="evidence" value="ECO:0007669"/>
    <property type="project" value="InterPro"/>
</dbReference>
<feature type="binding site" evidence="10">
    <location>
        <position position="388"/>
    </location>
    <ligand>
        <name>(2R)-2-phosphoglycerate</name>
        <dbReference type="ChEBI" id="CHEBI:58289"/>
    </ligand>
</feature>
<comment type="cofactor">
    <cofactor evidence="10">
        <name>Mg(2+)</name>
        <dbReference type="ChEBI" id="CHEBI:18420"/>
    </cofactor>
    <text evidence="10">Binds a second Mg(2+) ion via substrate during catalysis.</text>
</comment>
<gene>
    <name evidence="10 15" type="primary">eno</name>
    <name evidence="15" type="ORF">NYR54_17015</name>
</gene>
<dbReference type="PANTHER" id="PTHR11902:SF1">
    <property type="entry name" value="ENOLASE"/>
    <property type="match status" value="1"/>
</dbReference>
<dbReference type="SFLD" id="SFLDS00001">
    <property type="entry name" value="Enolase"/>
    <property type="match status" value="1"/>
</dbReference>
<feature type="binding site" evidence="10">
    <location>
        <position position="367"/>
    </location>
    <ligand>
        <name>(2R)-2-phosphoglycerate</name>
        <dbReference type="ChEBI" id="CHEBI:58289"/>
    </ligand>
</feature>
<evidence type="ECO:0000259" key="14">
    <source>
        <dbReference type="SMART" id="SM01193"/>
    </source>
</evidence>
<dbReference type="InterPro" id="IPR036849">
    <property type="entry name" value="Enolase-like_C_sf"/>
</dbReference>
<dbReference type="InterPro" id="IPR020811">
    <property type="entry name" value="Enolase_N"/>
</dbReference>
<dbReference type="GO" id="GO:0004634">
    <property type="term" value="F:phosphopyruvate hydratase activity"/>
    <property type="evidence" value="ECO:0007669"/>
    <property type="project" value="UniProtKB-UniRule"/>
</dbReference>
<keyword evidence="6 10" id="KW-0460">Magnesium</keyword>
<keyword evidence="5 10" id="KW-0964">Secreted</keyword>
<feature type="binding site" evidence="10 12">
    <location>
        <position position="312"/>
    </location>
    <ligand>
        <name>Mg(2+)</name>
        <dbReference type="ChEBI" id="CHEBI:18420"/>
    </ligand>
</feature>
<evidence type="ECO:0000256" key="7">
    <source>
        <dbReference type="ARBA" id="ARBA00023152"/>
    </source>
</evidence>
<evidence type="ECO:0000256" key="8">
    <source>
        <dbReference type="ARBA" id="ARBA00023239"/>
    </source>
</evidence>
<organism evidence="15 16">
    <name type="scientific">Chelativorans petroleitrophicus</name>
    <dbReference type="NCBI Taxonomy" id="2975484"/>
    <lineage>
        <taxon>Bacteria</taxon>
        <taxon>Pseudomonadati</taxon>
        <taxon>Pseudomonadota</taxon>
        <taxon>Alphaproteobacteria</taxon>
        <taxon>Hyphomicrobiales</taxon>
        <taxon>Phyllobacteriaceae</taxon>
        <taxon>Chelativorans</taxon>
    </lineage>
</organism>
<dbReference type="GO" id="GO:0000287">
    <property type="term" value="F:magnesium ion binding"/>
    <property type="evidence" value="ECO:0007669"/>
    <property type="project" value="UniProtKB-UniRule"/>
</dbReference>
<dbReference type="SMART" id="SM01193">
    <property type="entry name" value="Enolase_N"/>
    <property type="match status" value="1"/>
</dbReference>
<proteinExistence type="inferred from homology"/>
<dbReference type="Pfam" id="PF00113">
    <property type="entry name" value="Enolase_C"/>
    <property type="match status" value="1"/>
</dbReference>